<gene>
    <name evidence="2" type="ORF">RCOM_1419630</name>
</gene>
<evidence type="ECO:0000256" key="1">
    <source>
        <dbReference type="SAM" id="Coils"/>
    </source>
</evidence>
<organism evidence="2 3">
    <name type="scientific">Ricinus communis</name>
    <name type="common">Castor bean</name>
    <dbReference type="NCBI Taxonomy" id="3988"/>
    <lineage>
        <taxon>Eukaryota</taxon>
        <taxon>Viridiplantae</taxon>
        <taxon>Streptophyta</taxon>
        <taxon>Embryophyta</taxon>
        <taxon>Tracheophyta</taxon>
        <taxon>Spermatophyta</taxon>
        <taxon>Magnoliopsida</taxon>
        <taxon>eudicotyledons</taxon>
        <taxon>Gunneridae</taxon>
        <taxon>Pentapetalae</taxon>
        <taxon>rosids</taxon>
        <taxon>fabids</taxon>
        <taxon>Malpighiales</taxon>
        <taxon>Euphorbiaceae</taxon>
        <taxon>Acalyphoideae</taxon>
        <taxon>Acalypheae</taxon>
        <taxon>Ricinus</taxon>
    </lineage>
</organism>
<dbReference type="Proteomes" id="UP000008311">
    <property type="component" value="Unassembled WGS sequence"/>
</dbReference>
<name>B9SII8_RICCO</name>
<protein>
    <submittedName>
        <fullName evidence="2">Uncharacterized protein</fullName>
    </submittedName>
</protein>
<dbReference type="InParanoid" id="B9SII8"/>
<evidence type="ECO:0000313" key="3">
    <source>
        <dbReference type="Proteomes" id="UP000008311"/>
    </source>
</evidence>
<proteinExistence type="predicted"/>
<feature type="coiled-coil region" evidence="1">
    <location>
        <begin position="6"/>
        <end position="66"/>
    </location>
</feature>
<keyword evidence="3" id="KW-1185">Reference proteome</keyword>
<dbReference type="AlphaFoldDB" id="B9SII8"/>
<keyword evidence="1" id="KW-0175">Coiled coil</keyword>
<evidence type="ECO:0000313" key="2">
    <source>
        <dbReference type="EMBL" id="EEF36581.1"/>
    </source>
</evidence>
<dbReference type="EMBL" id="EQ973973">
    <property type="protein sequence ID" value="EEF36581.1"/>
    <property type="molecule type" value="Genomic_DNA"/>
</dbReference>
<accession>B9SII8</accession>
<reference evidence="3" key="1">
    <citation type="journal article" date="2010" name="Nat. Biotechnol.">
        <title>Draft genome sequence of the oilseed species Ricinus communis.</title>
        <authorList>
            <person name="Chan A.P."/>
            <person name="Crabtree J."/>
            <person name="Zhao Q."/>
            <person name="Lorenzi H."/>
            <person name="Orvis J."/>
            <person name="Puiu D."/>
            <person name="Melake-Berhan A."/>
            <person name="Jones K.M."/>
            <person name="Redman J."/>
            <person name="Chen G."/>
            <person name="Cahoon E.B."/>
            <person name="Gedil M."/>
            <person name="Stanke M."/>
            <person name="Haas B.J."/>
            <person name="Wortman J.R."/>
            <person name="Fraser-Liggett C.M."/>
            <person name="Ravel J."/>
            <person name="Rabinowicz P.D."/>
        </authorList>
    </citation>
    <scope>NUCLEOTIDE SEQUENCE [LARGE SCALE GENOMIC DNA]</scope>
    <source>
        <strain evidence="3">cv. Hale</strain>
    </source>
</reference>
<sequence length="68" mass="8090">METFLGEKIEMKKEELEVERKNKEHQIAIILANGLSIKNAKMEKMIEQLENTRFQLVEEKKIETEDKN</sequence>